<protein>
    <recommendedName>
        <fullName evidence="3">DUF429 domain-containing protein</fullName>
    </recommendedName>
</protein>
<dbReference type="PIRSF" id="PIRSF024051">
    <property type="entry name" value="DUF429"/>
    <property type="match status" value="1"/>
</dbReference>
<evidence type="ECO:0000313" key="1">
    <source>
        <dbReference type="EMBL" id="MCD1294660.1"/>
    </source>
</evidence>
<name>A0AAP2W4R9_9EURY</name>
<comment type="caution">
    <text evidence="1">The sequence shown here is derived from an EMBL/GenBank/DDBJ whole genome shotgun (WGS) entry which is preliminary data.</text>
</comment>
<proteinExistence type="predicted"/>
<keyword evidence="2" id="KW-1185">Reference proteome</keyword>
<dbReference type="EMBL" id="PGCK01000004">
    <property type="protein sequence ID" value="MCD1294660.1"/>
    <property type="molecule type" value="Genomic_DNA"/>
</dbReference>
<dbReference type="InterPro" id="IPR018036">
    <property type="entry name" value="DUF429_subgr"/>
</dbReference>
<dbReference type="Proteomes" id="UP001320159">
    <property type="component" value="Unassembled WGS sequence"/>
</dbReference>
<sequence length="190" mass="20958">MTVLMNTYAGIDLASFPKNQTGVCIYRDGRFECRTLYDDASIFTFIISAAPKVVAIDAPLTLPAGRCCFNDDCCGTRKIRECDRRLISMGYRVFPPGFSFMKQLTLRGKALREKLEASGTKVIEVHPRTSMRILGIDASKEFGKAASTQHEIDACASALTAKLYDEGKCVQVGDSEGMIVIPEKKDVIEK</sequence>
<dbReference type="InterPro" id="IPR007362">
    <property type="entry name" value="DUF429"/>
</dbReference>
<gene>
    <name evidence="1" type="ORF">CUJ83_06560</name>
</gene>
<accession>A0AAP2W4R9</accession>
<dbReference type="AlphaFoldDB" id="A0AAP2W4R9"/>
<evidence type="ECO:0008006" key="3">
    <source>
        <dbReference type="Google" id="ProtNLM"/>
    </source>
</evidence>
<evidence type="ECO:0000313" key="2">
    <source>
        <dbReference type="Proteomes" id="UP001320159"/>
    </source>
</evidence>
<reference evidence="1 2" key="1">
    <citation type="submission" date="2017-11" db="EMBL/GenBank/DDBJ databases">
        <title>Isolation and Characterization of Family Methanocellaceae Species from Potential Methane Hydrate Area Offshore Southwestern Taiwan.</title>
        <authorList>
            <person name="Zhang W.-L."/>
            <person name="Chen W.-C."/>
            <person name="Lai M.-C."/>
            <person name="Chen S.-C."/>
        </authorList>
    </citation>
    <scope>NUCLEOTIDE SEQUENCE [LARGE SCALE GENOMIC DNA]</scope>
    <source>
        <strain evidence="1 2">CWC-04</strain>
    </source>
</reference>
<dbReference type="Pfam" id="PF04250">
    <property type="entry name" value="DUF429"/>
    <property type="match status" value="1"/>
</dbReference>
<organism evidence="1 2">
    <name type="scientific">Methanooceanicella nereidis</name>
    <dbReference type="NCBI Taxonomy" id="2052831"/>
    <lineage>
        <taxon>Archaea</taxon>
        <taxon>Methanobacteriati</taxon>
        <taxon>Methanobacteriota</taxon>
        <taxon>Stenosarchaea group</taxon>
        <taxon>Methanomicrobia</taxon>
        <taxon>Methanocellales</taxon>
        <taxon>Methanocellaceae</taxon>
        <taxon>Methanooceanicella</taxon>
    </lineage>
</organism>